<sequence>MERINLLAKISLVYLSLYFFVFIFGFYSYLLFWGQPDHNKVSSGLYIGFLVSIVPFGLIAWKLNNRKNDYENIYKLGLYLILINIIFEKVIPLTFSYFWEQTDQIDNSYIFLSEIFTYFIFKEYYLLGSISVSILTFIIGCKISSTNK</sequence>
<dbReference type="AlphaFoldDB" id="A0A1V4HMJ1"/>
<dbReference type="RefSeq" id="WP_079411184.1">
    <property type="nucleotide sequence ID" value="NZ_MBTG01000008.1"/>
</dbReference>
<feature type="transmembrane region" description="Helical" evidence="1">
    <location>
        <begin position="76"/>
        <end position="99"/>
    </location>
</feature>
<comment type="caution">
    <text evidence="2">The sequence shown here is derived from an EMBL/GenBank/DDBJ whole genome shotgun (WGS) entry which is preliminary data.</text>
</comment>
<feature type="transmembrane region" description="Helical" evidence="1">
    <location>
        <begin position="12"/>
        <end position="32"/>
    </location>
</feature>
<feature type="transmembrane region" description="Helical" evidence="1">
    <location>
        <begin position="124"/>
        <end position="143"/>
    </location>
</feature>
<gene>
    <name evidence="2" type="ORF">BC351_21380</name>
</gene>
<evidence type="ECO:0000313" key="3">
    <source>
        <dbReference type="Proteomes" id="UP000190626"/>
    </source>
</evidence>
<protein>
    <submittedName>
        <fullName evidence="2">Uncharacterized protein</fullName>
    </submittedName>
</protein>
<keyword evidence="1" id="KW-0472">Membrane</keyword>
<proteinExistence type="predicted"/>
<dbReference type="OrthoDB" id="2692108at2"/>
<dbReference type="Proteomes" id="UP000190626">
    <property type="component" value="Unassembled WGS sequence"/>
</dbReference>
<evidence type="ECO:0000313" key="2">
    <source>
        <dbReference type="EMBL" id="OPH58897.1"/>
    </source>
</evidence>
<organism evidence="2 3">
    <name type="scientific">Paenibacillus ferrarius</name>
    <dbReference type="NCBI Taxonomy" id="1469647"/>
    <lineage>
        <taxon>Bacteria</taxon>
        <taxon>Bacillati</taxon>
        <taxon>Bacillota</taxon>
        <taxon>Bacilli</taxon>
        <taxon>Bacillales</taxon>
        <taxon>Paenibacillaceae</taxon>
        <taxon>Paenibacillus</taxon>
    </lineage>
</organism>
<keyword evidence="3" id="KW-1185">Reference proteome</keyword>
<name>A0A1V4HMJ1_9BACL</name>
<feature type="transmembrane region" description="Helical" evidence="1">
    <location>
        <begin position="44"/>
        <end position="64"/>
    </location>
</feature>
<accession>A0A1V4HMJ1</accession>
<keyword evidence="1" id="KW-0812">Transmembrane</keyword>
<keyword evidence="1" id="KW-1133">Transmembrane helix</keyword>
<dbReference type="EMBL" id="MBTG01000008">
    <property type="protein sequence ID" value="OPH58897.1"/>
    <property type="molecule type" value="Genomic_DNA"/>
</dbReference>
<evidence type="ECO:0000256" key="1">
    <source>
        <dbReference type="SAM" id="Phobius"/>
    </source>
</evidence>
<reference evidence="3" key="1">
    <citation type="submission" date="2016-07" db="EMBL/GenBank/DDBJ databases">
        <authorList>
            <person name="Florea S."/>
            <person name="Webb J.S."/>
            <person name="Jaromczyk J."/>
            <person name="Schardl C.L."/>
        </authorList>
    </citation>
    <scope>NUCLEOTIDE SEQUENCE [LARGE SCALE GENOMIC DNA]</scope>
    <source>
        <strain evidence="3">CY1</strain>
    </source>
</reference>